<dbReference type="KEGG" id="bcv:Bcav_3657"/>
<gene>
    <name evidence="3" type="ordered locus">Bcav_3657</name>
</gene>
<dbReference type="PANTHER" id="PTHR30290">
    <property type="entry name" value="PERIPLASMIC BINDING COMPONENT OF ABC TRANSPORTER"/>
    <property type="match status" value="1"/>
</dbReference>
<dbReference type="PROSITE" id="PS51257">
    <property type="entry name" value="PROKAR_LIPOPROTEIN"/>
    <property type="match status" value="1"/>
</dbReference>
<evidence type="ECO:0000256" key="1">
    <source>
        <dbReference type="SAM" id="SignalP"/>
    </source>
</evidence>
<reference evidence="3 4" key="1">
    <citation type="journal article" date="2009" name="Stand. Genomic Sci.">
        <title>Complete genome sequence of Beutenbergia cavernae type strain (HKI 0122).</title>
        <authorList>
            <person name="Land M."/>
            <person name="Pukall R."/>
            <person name="Abt B."/>
            <person name="Goker M."/>
            <person name="Rohde M."/>
            <person name="Glavina Del Rio T."/>
            <person name="Tice H."/>
            <person name="Copeland A."/>
            <person name="Cheng J.F."/>
            <person name="Lucas S."/>
            <person name="Chen F."/>
            <person name="Nolan M."/>
            <person name="Bruce D."/>
            <person name="Goodwin L."/>
            <person name="Pitluck S."/>
            <person name="Ivanova N."/>
            <person name="Mavromatis K."/>
            <person name="Ovchinnikova G."/>
            <person name="Pati A."/>
            <person name="Chen A."/>
            <person name="Palaniappan K."/>
            <person name="Hauser L."/>
            <person name="Chang Y.J."/>
            <person name="Jefferies C.C."/>
            <person name="Saunders E."/>
            <person name="Brettin T."/>
            <person name="Detter J.C."/>
            <person name="Han C."/>
            <person name="Chain P."/>
            <person name="Bristow J."/>
            <person name="Eisen J.A."/>
            <person name="Markowitz V."/>
            <person name="Hugenholtz P."/>
            <person name="Kyrpides N.C."/>
            <person name="Klenk H.P."/>
            <person name="Lapidus A."/>
        </authorList>
    </citation>
    <scope>NUCLEOTIDE SEQUENCE [LARGE SCALE GENOMIC DNA]</scope>
    <source>
        <strain evidence="4">ATCC BAA-8 / DSM 12333 / NBRC 16432</strain>
    </source>
</reference>
<dbReference type="STRING" id="471853.Bcav_3657"/>
<dbReference type="Gene3D" id="3.40.190.10">
    <property type="entry name" value="Periplasmic binding protein-like II"/>
    <property type="match status" value="1"/>
</dbReference>
<name>C5C3J0_BEUC1</name>
<dbReference type="RefSeq" id="WP_015884136.1">
    <property type="nucleotide sequence ID" value="NC_012669.1"/>
</dbReference>
<dbReference type="PIRSF" id="PIRSF002741">
    <property type="entry name" value="MppA"/>
    <property type="match status" value="1"/>
</dbReference>
<evidence type="ECO:0000313" key="4">
    <source>
        <dbReference type="Proteomes" id="UP000007962"/>
    </source>
</evidence>
<dbReference type="PANTHER" id="PTHR30290:SF83">
    <property type="entry name" value="ABC TRANSPORTER SUBSTRATE-BINDING PROTEIN"/>
    <property type="match status" value="1"/>
</dbReference>
<dbReference type="Gene3D" id="3.10.105.10">
    <property type="entry name" value="Dipeptide-binding Protein, Domain 3"/>
    <property type="match status" value="1"/>
</dbReference>
<keyword evidence="3" id="KW-0378">Hydrolase</keyword>
<dbReference type="GO" id="GO:0043190">
    <property type="term" value="C:ATP-binding cassette (ABC) transporter complex"/>
    <property type="evidence" value="ECO:0007669"/>
    <property type="project" value="InterPro"/>
</dbReference>
<dbReference type="GO" id="GO:1904680">
    <property type="term" value="F:peptide transmembrane transporter activity"/>
    <property type="evidence" value="ECO:0007669"/>
    <property type="project" value="TreeGrafter"/>
</dbReference>
<dbReference type="HOGENOM" id="CLU_017028_0_3_11"/>
<feature type="domain" description="Solute-binding protein family 5" evidence="2">
    <location>
        <begin position="83"/>
        <end position="455"/>
    </location>
</feature>
<feature type="chain" id="PRO_5038542386" evidence="1">
    <location>
        <begin position="22"/>
        <end position="536"/>
    </location>
</feature>
<dbReference type="Pfam" id="PF00496">
    <property type="entry name" value="SBP_bac_5"/>
    <property type="match status" value="1"/>
</dbReference>
<sequence length="536" mass="57676">MRHRLVPLAATIAALALLATACSSGGGTGDDDGAASGEPTSFSIAISEPDHLVPGNQYVSYEVVTSVWSSLTTIDPDSAEGWVPLVAESVTSDDNVTWTVTLADGWTFHDGTPVTAQSYVDAWNYTAYGPHAQVNGGQLARVAGYDELNPAEGEPTTETLSGLAVVDERTFTVTLVGPDSQFPLQLSDAQTALFPLPESFYDDPEAFDRMPIGNGPYAMTEPWVDNEPIVLEAYADFPGEAPLSDRVELKPYLDMNTAYTDVQAGNTDIVFVPASRIGQVEADFGDRVRSYPSPGISTLGFPLEDPRFADPRVRQAISMAVDRQALSDAIYGGYYTPASAVTPEAMIGSPTGLCDFCDFDPDAARDLLAEAGGWEGPMVVEFPGGSGLDELYEAIANQIRQNLEIDDVTAQPTTDWAEWSAKVEAWEVTGPHFARWGALYPSMQDTLRNMYTSAGGCYNCTQYSSPEVDDLLTQADAAPSNEEATELYIAAQREILSDFPTAPLFNDAYTFALSEHIEEVDAISGSIVLSRVSVHE</sequence>
<dbReference type="InterPro" id="IPR000914">
    <property type="entry name" value="SBP_5_dom"/>
</dbReference>
<feature type="signal peptide" evidence="1">
    <location>
        <begin position="1"/>
        <end position="21"/>
    </location>
</feature>
<dbReference type="AlphaFoldDB" id="C5C3J0"/>
<dbReference type="GO" id="GO:0042597">
    <property type="term" value="C:periplasmic space"/>
    <property type="evidence" value="ECO:0007669"/>
    <property type="project" value="UniProtKB-ARBA"/>
</dbReference>
<dbReference type="SUPFAM" id="SSF53850">
    <property type="entry name" value="Periplasmic binding protein-like II"/>
    <property type="match status" value="1"/>
</dbReference>
<dbReference type="Proteomes" id="UP000007962">
    <property type="component" value="Chromosome"/>
</dbReference>
<evidence type="ECO:0000313" key="3">
    <source>
        <dbReference type="EMBL" id="ACQ81899.1"/>
    </source>
</evidence>
<dbReference type="Gene3D" id="3.90.76.10">
    <property type="entry name" value="Dipeptide-binding Protein, Domain 1"/>
    <property type="match status" value="1"/>
</dbReference>
<proteinExistence type="predicted"/>
<dbReference type="EMBL" id="CP001618">
    <property type="protein sequence ID" value="ACQ81899.1"/>
    <property type="molecule type" value="Genomic_DNA"/>
</dbReference>
<organism evidence="3 4">
    <name type="scientific">Beutenbergia cavernae (strain ATCC BAA-8 / DSM 12333 / CCUG 43141 / JCM 11478 / NBRC 16432 / NCIMB 13614 / HKI 0122)</name>
    <dbReference type="NCBI Taxonomy" id="471853"/>
    <lineage>
        <taxon>Bacteria</taxon>
        <taxon>Bacillati</taxon>
        <taxon>Actinomycetota</taxon>
        <taxon>Actinomycetes</taxon>
        <taxon>Micrococcales</taxon>
        <taxon>Beutenbergiaceae</taxon>
        <taxon>Beutenbergia</taxon>
    </lineage>
</organism>
<dbReference type="GO" id="GO:0015833">
    <property type="term" value="P:peptide transport"/>
    <property type="evidence" value="ECO:0007669"/>
    <property type="project" value="TreeGrafter"/>
</dbReference>
<dbReference type="InterPro" id="IPR030678">
    <property type="entry name" value="Peptide/Ni-bd"/>
</dbReference>
<dbReference type="CDD" id="cd00995">
    <property type="entry name" value="PBP2_NikA_DppA_OppA_like"/>
    <property type="match status" value="1"/>
</dbReference>
<accession>C5C3J0</accession>
<dbReference type="OrthoDB" id="9046151at2"/>
<keyword evidence="1" id="KW-0732">Signal</keyword>
<dbReference type="GO" id="GO:0008707">
    <property type="term" value="F:inositol hexakisphosphate 4-phosphatase activity"/>
    <property type="evidence" value="ECO:0007669"/>
    <property type="project" value="UniProtKB-EC"/>
</dbReference>
<dbReference type="EC" id="3.1.3.26" evidence="3"/>
<evidence type="ECO:0000259" key="2">
    <source>
        <dbReference type="Pfam" id="PF00496"/>
    </source>
</evidence>
<dbReference type="eggNOG" id="COG4166">
    <property type="taxonomic scope" value="Bacteria"/>
</dbReference>
<protein>
    <submittedName>
        <fullName evidence="3">4-phytase</fullName>
        <ecNumber evidence="3">3.1.3.26</ecNumber>
    </submittedName>
</protein>
<keyword evidence="4" id="KW-1185">Reference proteome</keyword>
<dbReference type="InterPro" id="IPR039424">
    <property type="entry name" value="SBP_5"/>
</dbReference>